<dbReference type="InterPro" id="IPR043131">
    <property type="entry name" value="BCAT-like_N"/>
</dbReference>
<dbReference type="Pfam" id="PF01063">
    <property type="entry name" value="Aminotran_4"/>
    <property type="match status" value="1"/>
</dbReference>
<dbReference type="Gene3D" id="3.30.470.10">
    <property type="match status" value="1"/>
</dbReference>
<keyword evidence="9 14" id="KW-0663">Pyridoxal phosphate</keyword>
<comment type="catalytic activity">
    <reaction evidence="12 14">
        <text>L-isoleucine + 2-oxoglutarate = (S)-3-methyl-2-oxopentanoate + L-glutamate</text>
        <dbReference type="Rhea" id="RHEA:24801"/>
        <dbReference type="ChEBI" id="CHEBI:16810"/>
        <dbReference type="ChEBI" id="CHEBI:29985"/>
        <dbReference type="ChEBI" id="CHEBI:35146"/>
        <dbReference type="ChEBI" id="CHEBI:58045"/>
        <dbReference type="EC" id="2.6.1.42"/>
    </reaction>
</comment>
<dbReference type="NCBIfam" id="TIGR01122">
    <property type="entry name" value="ilvE_I"/>
    <property type="match status" value="1"/>
</dbReference>
<evidence type="ECO:0000256" key="13">
    <source>
        <dbReference type="ARBA" id="ARBA00049229"/>
    </source>
</evidence>
<dbReference type="Gene3D" id="3.20.10.10">
    <property type="entry name" value="D-amino Acid Aminotransferase, subunit A, domain 2"/>
    <property type="match status" value="1"/>
</dbReference>
<dbReference type="RefSeq" id="WP_114641742.1">
    <property type="nucleotide sequence ID" value="NZ_JAACIO010000007.1"/>
</dbReference>
<dbReference type="EC" id="2.6.1.42" evidence="14"/>
<comment type="cofactor">
    <cofactor evidence="1 14">
        <name>pyridoxal 5'-phosphate</name>
        <dbReference type="ChEBI" id="CHEBI:597326"/>
    </cofactor>
</comment>
<accession>A0ABX9KIW3</accession>
<evidence type="ECO:0000313" key="16">
    <source>
        <dbReference type="Proteomes" id="UP000263486"/>
    </source>
</evidence>
<protein>
    <recommendedName>
        <fullName evidence="14">Branched-chain-amino-acid aminotransferase</fullName>
        <shortName evidence="14">BCAT</shortName>
        <ecNumber evidence="14">2.6.1.42</ecNumber>
    </recommendedName>
</protein>
<dbReference type="Proteomes" id="UP000263486">
    <property type="component" value="Unassembled WGS sequence"/>
</dbReference>
<dbReference type="InterPro" id="IPR033939">
    <property type="entry name" value="BCAT_family"/>
</dbReference>
<sequence>MINTKKIWMNGEMIDHDNAKVHVLSHVMHYGSSFFEGIRAYKTEEGTAVFRLDEHIDRLYNSCKIYRTEIPYSKEEVKQAIFDTILINGIKTAYIRPLVYRGYESLGVNPSNCPVETMIAAWEWGAYLGEEALTKGVDVCVSSWRRLAPNTMPTAAKAGGNYLSSQLIKMEALENGYDEGIALDYSGNVSEGSGENLFLVSGGKIYSPQSGSSALIGITRDSVITIARDLGYEVVEETISRESLYTADEMFFSGTAAEITPIATVDKIKIGSGKRGPITEKIQKAFFEMTEGKNPKYNSWLTYVKMTEEKNPKYNSWSTYAR</sequence>
<keyword evidence="7 14" id="KW-0028">Amino-acid biosynthesis</keyword>
<comment type="pathway">
    <text evidence="3 14">Amino-acid biosynthesis; L-valine biosynthesis; L-valine from pyruvate: step 4/4.</text>
</comment>
<keyword evidence="10 14" id="KW-0100">Branched-chain amino acid biosynthesis</keyword>
<comment type="pathway">
    <text evidence="2 14">Amino-acid biosynthesis; L-isoleucine biosynthesis; L-isoleucine from 2-oxobutanoate: step 4/4.</text>
</comment>
<reference evidence="15 16" key="1">
    <citation type="submission" date="2018-08" db="EMBL/GenBank/DDBJ databases">
        <title>Draft genome sequence of Psychrilyobacter sp. strain SD5 isolated from Black Sea water.</title>
        <authorList>
            <person name="Yadav S."/>
            <person name="Villanueva L."/>
            <person name="Damste J.S.S."/>
        </authorList>
    </citation>
    <scope>NUCLEOTIDE SEQUENCE [LARGE SCALE GENOMIC DNA]</scope>
    <source>
        <strain evidence="15 16">SD5</strain>
    </source>
</reference>
<dbReference type="EMBL" id="QUAJ01000006">
    <property type="protein sequence ID" value="REI42058.1"/>
    <property type="molecule type" value="Genomic_DNA"/>
</dbReference>
<evidence type="ECO:0000256" key="4">
    <source>
        <dbReference type="ARBA" id="ARBA00005072"/>
    </source>
</evidence>
<dbReference type="PANTHER" id="PTHR42743:SF11">
    <property type="entry name" value="AMINODEOXYCHORISMATE LYASE"/>
    <property type="match status" value="1"/>
</dbReference>
<dbReference type="InterPro" id="IPR036038">
    <property type="entry name" value="Aminotransferase-like"/>
</dbReference>
<name>A0ABX9KIW3_9FUSO</name>
<comment type="function">
    <text evidence="14">Acts on leucine, isoleucine and valine.</text>
</comment>
<evidence type="ECO:0000256" key="8">
    <source>
        <dbReference type="ARBA" id="ARBA00022679"/>
    </source>
</evidence>
<organism evidence="15 16">
    <name type="scientific">Psychrilyobacter piezotolerans</name>
    <dbReference type="NCBI Taxonomy" id="2293438"/>
    <lineage>
        <taxon>Bacteria</taxon>
        <taxon>Fusobacteriati</taxon>
        <taxon>Fusobacteriota</taxon>
        <taxon>Fusobacteriia</taxon>
        <taxon>Fusobacteriales</taxon>
        <taxon>Fusobacteriaceae</taxon>
        <taxon>Psychrilyobacter</taxon>
    </lineage>
</organism>
<dbReference type="InterPro" id="IPR043132">
    <property type="entry name" value="BCAT-like_C"/>
</dbReference>
<evidence type="ECO:0000256" key="6">
    <source>
        <dbReference type="ARBA" id="ARBA00022576"/>
    </source>
</evidence>
<dbReference type="InterPro" id="IPR001544">
    <property type="entry name" value="Aminotrans_IV"/>
</dbReference>
<evidence type="ECO:0000256" key="10">
    <source>
        <dbReference type="ARBA" id="ARBA00023304"/>
    </source>
</evidence>
<evidence type="ECO:0000256" key="2">
    <source>
        <dbReference type="ARBA" id="ARBA00004824"/>
    </source>
</evidence>
<dbReference type="InterPro" id="IPR050571">
    <property type="entry name" value="Class-IV_PLP-Dep_Aminotrnsfr"/>
</dbReference>
<dbReference type="SUPFAM" id="SSF56752">
    <property type="entry name" value="D-aminoacid aminotransferase-like PLP-dependent enzymes"/>
    <property type="match status" value="1"/>
</dbReference>
<dbReference type="InterPro" id="IPR005785">
    <property type="entry name" value="B_amino_transI"/>
</dbReference>
<comment type="similarity">
    <text evidence="5 14">Belongs to the class-IV pyridoxal-phosphate-dependent aminotransferase family.</text>
</comment>
<comment type="caution">
    <text evidence="15">The sequence shown here is derived from an EMBL/GenBank/DDBJ whole genome shotgun (WGS) entry which is preliminary data.</text>
</comment>
<evidence type="ECO:0000256" key="3">
    <source>
        <dbReference type="ARBA" id="ARBA00004931"/>
    </source>
</evidence>
<proteinExistence type="inferred from homology"/>
<keyword evidence="16" id="KW-1185">Reference proteome</keyword>
<dbReference type="CDD" id="cd01557">
    <property type="entry name" value="BCAT_beta_family"/>
    <property type="match status" value="1"/>
</dbReference>
<evidence type="ECO:0000313" key="15">
    <source>
        <dbReference type="EMBL" id="REI42058.1"/>
    </source>
</evidence>
<evidence type="ECO:0000256" key="12">
    <source>
        <dbReference type="ARBA" id="ARBA00048798"/>
    </source>
</evidence>
<dbReference type="NCBIfam" id="NF005146">
    <property type="entry name" value="PRK06606.1"/>
    <property type="match status" value="1"/>
</dbReference>
<comment type="catalytic activity">
    <reaction evidence="11 14">
        <text>L-valine + 2-oxoglutarate = 3-methyl-2-oxobutanoate + L-glutamate</text>
        <dbReference type="Rhea" id="RHEA:24813"/>
        <dbReference type="ChEBI" id="CHEBI:11851"/>
        <dbReference type="ChEBI" id="CHEBI:16810"/>
        <dbReference type="ChEBI" id="CHEBI:29985"/>
        <dbReference type="ChEBI" id="CHEBI:57762"/>
        <dbReference type="EC" id="2.6.1.42"/>
    </reaction>
</comment>
<dbReference type="GO" id="GO:0004084">
    <property type="term" value="F:branched-chain-amino-acid transaminase activity"/>
    <property type="evidence" value="ECO:0007669"/>
    <property type="project" value="UniProtKB-EC"/>
</dbReference>
<evidence type="ECO:0000256" key="11">
    <source>
        <dbReference type="ARBA" id="ARBA00048212"/>
    </source>
</evidence>
<keyword evidence="8 14" id="KW-0808">Transferase</keyword>
<evidence type="ECO:0000256" key="5">
    <source>
        <dbReference type="ARBA" id="ARBA00009320"/>
    </source>
</evidence>
<evidence type="ECO:0000256" key="1">
    <source>
        <dbReference type="ARBA" id="ARBA00001933"/>
    </source>
</evidence>
<comment type="catalytic activity">
    <reaction evidence="13 14">
        <text>L-leucine + 2-oxoglutarate = 4-methyl-2-oxopentanoate + L-glutamate</text>
        <dbReference type="Rhea" id="RHEA:18321"/>
        <dbReference type="ChEBI" id="CHEBI:16810"/>
        <dbReference type="ChEBI" id="CHEBI:17865"/>
        <dbReference type="ChEBI" id="CHEBI:29985"/>
        <dbReference type="ChEBI" id="CHEBI:57427"/>
        <dbReference type="EC" id="2.6.1.42"/>
    </reaction>
</comment>
<evidence type="ECO:0000256" key="14">
    <source>
        <dbReference type="RuleBase" id="RU364094"/>
    </source>
</evidence>
<comment type="pathway">
    <text evidence="4 14">Amino-acid biosynthesis; L-leucine biosynthesis; L-leucine from 3-methyl-2-oxobutanoate: step 4/4.</text>
</comment>
<dbReference type="PANTHER" id="PTHR42743">
    <property type="entry name" value="AMINO-ACID AMINOTRANSFERASE"/>
    <property type="match status" value="1"/>
</dbReference>
<evidence type="ECO:0000256" key="9">
    <source>
        <dbReference type="ARBA" id="ARBA00022898"/>
    </source>
</evidence>
<evidence type="ECO:0000256" key="7">
    <source>
        <dbReference type="ARBA" id="ARBA00022605"/>
    </source>
</evidence>
<gene>
    <name evidence="14" type="primary">ilvE</name>
    <name evidence="15" type="ORF">DYH56_04890</name>
</gene>
<keyword evidence="6 14" id="KW-0032">Aminotransferase</keyword>